<keyword evidence="4" id="KW-1003">Cell membrane</keyword>
<dbReference type="RefSeq" id="WP_115771170.1">
    <property type="nucleotide sequence ID" value="NZ_PIOC01000001.1"/>
</dbReference>
<comment type="subcellular location">
    <subcellularLocation>
        <location evidence="2">Cell membrane</location>
        <topology evidence="2">Multi-pass membrane protein</topology>
    </subcellularLocation>
</comment>
<evidence type="ECO:0000256" key="4">
    <source>
        <dbReference type="ARBA" id="ARBA00022475"/>
    </source>
</evidence>
<protein>
    <recommendedName>
        <fullName evidence="3">histidine kinase</fullName>
        <ecNumber evidence="3">2.7.13.3</ecNumber>
    </recommendedName>
</protein>
<dbReference type="Gene3D" id="6.10.340.10">
    <property type="match status" value="1"/>
</dbReference>
<dbReference type="CDD" id="cd00075">
    <property type="entry name" value="HATPase"/>
    <property type="match status" value="1"/>
</dbReference>
<keyword evidence="6" id="KW-0808">Transferase</keyword>
<dbReference type="Pfam" id="PF00672">
    <property type="entry name" value="HAMP"/>
    <property type="match status" value="1"/>
</dbReference>
<dbReference type="InterPro" id="IPR050398">
    <property type="entry name" value="HssS/ArlS-like"/>
</dbReference>
<evidence type="ECO:0000256" key="8">
    <source>
        <dbReference type="ARBA" id="ARBA00022741"/>
    </source>
</evidence>
<evidence type="ECO:0000259" key="15">
    <source>
        <dbReference type="PROSITE" id="PS50109"/>
    </source>
</evidence>
<evidence type="ECO:0000256" key="9">
    <source>
        <dbReference type="ARBA" id="ARBA00022777"/>
    </source>
</evidence>
<name>A0A3D8Q2J1_9BACI</name>
<comment type="catalytic activity">
    <reaction evidence="1">
        <text>ATP + protein L-histidine = ADP + protein N-phospho-L-histidine.</text>
        <dbReference type="EC" id="2.7.13.3"/>
    </reaction>
</comment>
<dbReference type="FunFam" id="3.30.565.10:FF:000006">
    <property type="entry name" value="Sensor histidine kinase WalK"/>
    <property type="match status" value="1"/>
</dbReference>
<accession>A0A3D8Q2J1</accession>
<gene>
    <name evidence="17" type="ORF">CWR48_00985</name>
</gene>
<reference evidence="18" key="1">
    <citation type="submission" date="2017-11" db="EMBL/GenBank/DDBJ databases">
        <authorList>
            <person name="Zhu W."/>
        </authorList>
    </citation>
    <scope>NUCLEOTIDE SEQUENCE [LARGE SCALE GENOMIC DNA]</scope>
    <source>
        <strain evidence="18">CAU 1183</strain>
    </source>
</reference>
<evidence type="ECO:0000313" key="18">
    <source>
        <dbReference type="Proteomes" id="UP000257143"/>
    </source>
</evidence>
<dbReference type="SMART" id="SM00388">
    <property type="entry name" value="HisKA"/>
    <property type="match status" value="1"/>
</dbReference>
<dbReference type="InterPro" id="IPR004358">
    <property type="entry name" value="Sig_transdc_His_kin-like_C"/>
</dbReference>
<dbReference type="Gene3D" id="1.10.287.130">
    <property type="match status" value="1"/>
</dbReference>
<dbReference type="PANTHER" id="PTHR45528">
    <property type="entry name" value="SENSOR HISTIDINE KINASE CPXA"/>
    <property type="match status" value="1"/>
</dbReference>
<dbReference type="InterPro" id="IPR003661">
    <property type="entry name" value="HisK_dim/P_dom"/>
</dbReference>
<dbReference type="SUPFAM" id="SSF47384">
    <property type="entry name" value="Homodimeric domain of signal transducing histidine kinase"/>
    <property type="match status" value="1"/>
</dbReference>
<dbReference type="SUPFAM" id="SSF55874">
    <property type="entry name" value="ATPase domain of HSP90 chaperone/DNA topoisomerase II/histidine kinase"/>
    <property type="match status" value="1"/>
</dbReference>
<dbReference type="AlphaFoldDB" id="A0A3D8Q2J1"/>
<dbReference type="InterPro" id="IPR003594">
    <property type="entry name" value="HATPase_dom"/>
</dbReference>
<dbReference type="Pfam" id="PF02518">
    <property type="entry name" value="HATPase_c"/>
    <property type="match status" value="1"/>
</dbReference>
<dbReference type="SMART" id="SM00304">
    <property type="entry name" value="HAMP"/>
    <property type="match status" value="1"/>
</dbReference>
<dbReference type="InterPro" id="IPR036097">
    <property type="entry name" value="HisK_dim/P_sf"/>
</dbReference>
<keyword evidence="8" id="KW-0547">Nucleotide-binding</keyword>
<dbReference type="InterPro" id="IPR005467">
    <property type="entry name" value="His_kinase_dom"/>
</dbReference>
<keyword evidence="9 17" id="KW-0418">Kinase</keyword>
<dbReference type="SMART" id="SM00387">
    <property type="entry name" value="HATPase_c"/>
    <property type="match status" value="1"/>
</dbReference>
<evidence type="ECO:0000256" key="3">
    <source>
        <dbReference type="ARBA" id="ARBA00012438"/>
    </source>
</evidence>
<dbReference type="Gene3D" id="3.30.565.10">
    <property type="entry name" value="Histidine kinase-like ATPase, C-terminal domain"/>
    <property type="match status" value="1"/>
</dbReference>
<evidence type="ECO:0000256" key="10">
    <source>
        <dbReference type="ARBA" id="ARBA00022840"/>
    </source>
</evidence>
<feature type="domain" description="HAMP" evidence="16">
    <location>
        <begin position="195"/>
        <end position="247"/>
    </location>
</feature>
<dbReference type="CDD" id="cd06225">
    <property type="entry name" value="HAMP"/>
    <property type="match status" value="1"/>
</dbReference>
<dbReference type="PANTHER" id="PTHR45528:SF1">
    <property type="entry name" value="SENSOR HISTIDINE KINASE CPXA"/>
    <property type="match status" value="1"/>
</dbReference>
<dbReference type="InterPro" id="IPR036890">
    <property type="entry name" value="HATPase_C_sf"/>
</dbReference>
<proteinExistence type="predicted"/>
<dbReference type="PROSITE" id="PS50885">
    <property type="entry name" value="HAMP"/>
    <property type="match status" value="1"/>
</dbReference>
<dbReference type="OrthoDB" id="335833at2"/>
<dbReference type="EMBL" id="PIOC01000001">
    <property type="protein sequence ID" value="RDW22312.1"/>
    <property type="molecule type" value="Genomic_DNA"/>
</dbReference>
<evidence type="ECO:0000256" key="5">
    <source>
        <dbReference type="ARBA" id="ARBA00022553"/>
    </source>
</evidence>
<dbReference type="GO" id="GO:0005524">
    <property type="term" value="F:ATP binding"/>
    <property type="evidence" value="ECO:0007669"/>
    <property type="project" value="UniProtKB-KW"/>
</dbReference>
<dbReference type="GO" id="GO:0005886">
    <property type="term" value="C:plasma membrane"/>
    <property type="evidence" value="ECO:0007669"/>
    <property type="project" value="UniProtKB-SubCell"/>
</dbReference>
<keyword evidence="7 14" id="KW-0812">Transmembrane</keyword>
<dbReference type="PRINTS" id="PR00344">
    <property type="entry name" value="BCTRLSENSOR"/>
</dbReference>
<keyword evidence="12" id="KW-0902">Two-component regulatory system</keyword>
<evidence type="ECO:0000259" key="16">
    <source>
        <dbReference type="PROSITE" id="PS50885"/>
    </source>
</evidence>
<keyword evidence="11 14" id="KW-1133">Transmembrane helix</keyword>
<comment type="caution">
    <text evidence="17">The sequence shown here is derived from an EMBL/GenBank/DDBJ whole genome shotgun (WGS) entry which is preliminary data.</text>
</comment>
<dbReference type="GO" id="GO:0000155">
    <property type="term" value="F:phosphorelay sensor kinase activity"/>
    <property type="evidence" value="ECO:0007669"/>
    <property type="project" value="InterPro"/>
</dbReference>
<evidence type="ECO:0000256" key="13">
    <source>
        <dbReference type="ARBA" id="ARBA00023136"/>
    </source>
</evidence>
<organism evidence="17 18">
    <name type="scientific">Oceanobacillus arenosus</name>
    <dbReference type="NCBI Taxonomy" id="1229153"/>
    <lineage>
        <taxon>Bacteria</taxon>
        <taxon>Bacillati</taxon>
        <taxon>Bacillota</taxon>
        <taxon>Bacilli</taxon>
        <taxon>Bacillales</taxon>
        <taxon>Bacillaceae</taxon>
        <taxon>Oceanobacillus</taxon>
    </lineage>
</organism>
<keyword evidence="18" id="KW-1185">Reference proteome</keyword>
<dbReference type="CDD" id="cd00082">
    <property type="entry name" value="HisKA"/>
    <property type="match status" value="1"/>
</dbReference>
<evidence type="ECO:0000256" key="2">
    <source>
        <dbReference type="ARBA" id="ARBA00004651"/>
    </source>
</evidence>
<dbReference type="SUPFAM" id="SSF158472">
    <property type="entry name" value="HAMP domain-like"/>
    <property type="match status" value="1"/>
</dbReference>
<evidence type="ECO:0000256" key="11">
    <source>
        <dbReference type="ARBA" id="ARBA00022989"/>
    </source>
</evidence>
<keyword evidence="13 14" id="KW-0472">Membrane</keyword>
<evidence type="ECO:0000256" key="7">
    <source>
        <dbReference type="ARBA" id="ARBA00022692"/>
    </source>
</evidence>
<dbReference type="FunFam" id="1.10.287.130:FF:000001">
    <property type="entry name" value="Two-component sensor histidine kinase"/>
    <property type="match status" value="1"/>
</dbReference>
<dbReference type="PROSITE" id="PS50109">
    <property type="entry name" value="HIS_KIN"/>
    <property type="match status" value="1"/>
</dbReference>
<evidence type="ECO:0000256" key="14">
    <source>
        <dbReference type="SAM" id="Phobius"/>
    </source>
</evidence>
<feature type="transmembrane region" description="Helical" evidence="14">
    <location>
        <begin position="170"/>
        <end position="193"/>
    </location>
</feature>
<feature type="transmembrane region" description="Helical" evidence="14">
    <location>
        <begin position="7"/>
        <end position="33"/>
    </location>
</feature>
<feature type="domain" description="Histidine kinase" evidence="15">
    <location>
        <begin position="262"/>
        <end position="482"/>
    </location>
</feature>
<keyword evidence="10" id="KW-0067">ATP-binding</keyword>
<evidence type="ECO:0000256" key="1">
    <source>
        <dbReference type="ARBA" id="ARBA00000085"/>
    </source>
</evidence>
<dbReference type="EC" id="2.7.13.3" evidence="3"/>
<keyword evidence="5" id="KW-0597">Phosphoprotein</keyword>
<dbReference type="Proteomes" id="UP000257143">
    <property type="component" value="Unassembled WGS sequence"/>
</dbReference>
<sequence>MSIRLRLLLSYIAMIIIPVVFSIIMVTLVSFLFRGDIKEIRDIYFPSNEPEETSIKESLMIDTHQQSMLNSEQFLDQSFLKETEHKLNQYDIRLVVRKGKQLIYVPPSLENKGIKDVPPFDFNQEMDAIEEIDHQFVTIKPFNFYFPDKTEGTLFFIQDVSNVTGFVRTFFPIIITLLLIILIATNSLLTYYMSRSIIRPIRKLQTAASLIKEGNLNVEIKAESKDELGQLAKGFEEMRVRLKESIDIQVAYENNRKELIANISHDLKTPITSIKGYVEGIRDGVANSQEKMDRYIQTIYLKSNDLDHMIDQLFLYSKLDLQRLPFQFEWIKFDQYLRDFVEELRFDVEEMKVNIHLTIDESETYAAMVDREQMKRVITNIVDNSLKYNDKEEKVLHFYLSVQNSHIFFKLEDNGPGINEKSIPHIFDQFYRADLARGTEKGGSGLGLSISKRIIEEHQGTIWAENNNGQGITILFTIKKAGEKG</sequence>
<evidence type="ECO:0000256" key="6">
    <source>
        <dbReference type="ARBA" id="ARBA00022679"/>
    </source>
</evidence>
<evidence type="ECO:0000256" key="12">
    <source>
        <dbReference type="ARBA" id="ARBA00023012"/>
    </source>
</evidence>
<evidence type="ECO:0000313" key="17">
    <source>
        <dbReference type="EMBL" id="RDW22312.1"/>
    </source>
</evidence>
<dbReference type="InterPro" id="IPR003660">
    <property type="entry name" value="HAMP_dom"/>
</dbReference>
<dbReference type="Pfam" id="PF00512">
    <property type="entry name" value="HisKA"/>
    <property type="match status" value="1"/>
</dbReference>